<dbReference type="OrthoDB" id="10559899at2759"/>
<comment type="caution">
    <text evidence="1">The sequence shown here is derived from an EMBL/GenBank/DDBJ whole genome shotgun (WGS) entry which is preliminary data.</text>
</comment>
<evidence type="ECO:0000313" key="2">
    <source>
        <dbReference type="Proteomes" id="UP000789508"/>
    </source>
</evidence>
<dbReference type="EMBL" id="CAJVPS010002089">
    <property type="protein sequence ID" value="CAG8559915.1"/>
    <property type="molecule type" value="Genomic_DNA"/>
</dbReference>
<gene>
    <name evidence="1" type="ORF">ALEPTO_LOCUS6300</name>
</gene>
<proteinExistence type="predicted"/>
<name>A0A9N9BDF7_9GLOM</name>
<dbReference type="Proteomes" id="UP000789508">
    <property type="component" value="Unassembled WGS sequence"/>
</dbReference>
<accession>A0A9N9BDF7</accession>
<reference evidence="1" key="1">
    <citation type="submission" date="2021-06" db="EMBL/GenBank/DDBJ databases">
        <authorList>
            <person name="Kallberg Y."/>
            <person name="Tangrot J."/>
            <person name="Rosling A."/>
        </authorList>
    </citation>
    <scope>NUCLEOTIDE SEQUENCE</scope>
    <source>
        <strain evidence="1">FL130A</strain>
    </source>
</reference>
<evidence type="ECO:0000313" key="1">
    <source>
        <dbReference type="EMBL" id="CAG8559915.1"/>
    </source>
</evidence>
<organism evidence="1 2">
    <name type="scientific">Ambispora leptoticha</name>
    <dbReference type="NCBI Taxonomy" id="144679"/>
    <lineage>
        <taxon>Eukaryota</taxon>
        <taxon>Fungi</taxon>
        <taxon>Fungi incertae sedis</taxon>
        <taxon>Mucoromycota</taxon>
        <taxon>Glomeromycotina</taxon>
        <taxon>Glomeromycetes</taxon>
        <taxon>Archaeosporales</taxon>
        <taxon>Ambisporaceae</taxon>
        <taxon>Ambispora</taxon>
    </lineage>
</organism>
<protein>
    <submittedName>
        <fullName evidence="1">8024_t:CDS:1</fullName>
    </submittedName>
</protein>
<sequence>EQVSLTEEEEVTLQRILNESFNTSQPDFDTRKAIENLRKNFEGKVALCQECLFAKQCTELEMNQGLCDECYQEQNKPNLLEEQNIEETHHDDIITLEQPEINEKLPEDLEDLEELPTETEALQQALQANALKHNFVYTIDTLIPYKEYILEKTDTVNVEPFTRD</sequence>
<dbReference type="AlphaFoldDB" id="A0A9N9BDF7"/>
<keyword evidence="2" id="KW-1185">Reference proteome</keyword>
<feature type="non-terminal residue" evidence="1">
    <location>
        <position position="1"/>
    </location>
</feature>